<dbReference type="EMBL" id="MFTP01000004">
    <property type="protein sequence ID" value="OGI66103.1"/>
    <property type="molecule type" value="Genomic_DNA"/>
</dbReference>
<sequence length="200" mass="23628">MDRFKDLGKRKGDQAKTIQMKKDATGEWVMDKEIPPEEEKITDPTKLRAMREILTWFSYDPTLAHLNFLKLRKKYAEAGILSTQEIDEKAKPYIIKSILRSLTEYGNSFDVFMQTMNNWRKSGIINEDDVSQLKKSEYVRNKVTEEIKQLIEWVWKNRKHLGYPEHYTAVLDPYVMSGVVSVDYVQDLWQEQKRTSEIIT</sequence>
<proteinExistence type="predicted"/>
<protein>
    <submittedName>
        <fullName evidence="1">Uncharacterized protein</fullName>
    </submittedName>
</protein>
<organism evidence="1 2">
    <name type="scientific">Candidatus Nomurabacteria bacterium RIFCSPHIGHO2_01_FULL_40_24b</name>
    <dbReference type="NCBI Taxonomy" id="1801739"/>
    <lineage>
        <taxon>Bacteria</taxon>
        <taxon>Candidatus Nomuraibacteriota</taxon>
    </lineage>
</organism>
<accession>A0A1F6V8X5</accession>
<gene>
    <name evidence="1" type="ORF">A2647_00020</name>
</gene>
<comment type="caution">
    <text evidence="1">The sequence shown here is derived from an EMBL/GenBank/DDBJ whole genome shotgun (WGS) entry which is preliminary data.</text>
</comment>
<reference evidence="1 2" key="1">
    <citation type="journal article" date="2016" name="Nat. Commun.">
        <title>Thousands of microbial genomes shed light on interconnected biogeochemical processes in an aquifer system.</title>
        <authorList>
            <person name="Anantharaman K."/>
            <person name="Brown C.T."/>
            <person name="Hug L.A."/>
            <person name="Sharon I."/>
            <person name="Castelle C.J."/>
            <person name="Probst A.J."/>
            <person name="Thomas B.C."/>
            <person name="Singh A."/>
            <person name="Wilkins M.J."/>
            <person name="Karaoz U."/>
            <person name="Brodie E.L."/>
            <person name="Williams K.H."/>
            <person name="Hubbard S.S."/>
            <person name="Banfield J.F."/>
        </authorList>
    </citation>
    <scope>NUCLEOTIDE SEQUENCE [LARGE SCALE GENOMIC DNA]</scope>
</reference>
<evidence type="ECO:0000313" key="1">
    <source>
        <dbReference type="EMBL" id="OGI66103.1"/>
    </source>
</evidence>
<name>A0A1F6V8X5_9BACT</name>
<dbReference type="AlphaFoldDB" id="A0A1F6V8X5"/>
<evidence type="ECO:0000313" key="2">
    <source>
        <dbReference type="Proteomes" id="UP000177370"/>
    </source>
</evidence>
<dbReference type="Proteomes" id="UP000177370">
    <property type="component" value="Unassembled WGS sequence"/>
</dbReference>